<dbReference type="OrthoDB" id="2570341at2"/>
<accession>A0A5B8M8P1</accession>
<gene>
    <name evidence="7" type="ORF">FPZ11_18920</name>
</gene>
<dbReference type="GO" id="GO:0000976">
    <property type="term" value="F:transcription cis-regulatory region binding"/>
    <property type="evidence" value="ECO:0007669"/>
    <property type="project" value="TreeGrafter"/>
</dbReference>
<dbReference type="PROSITE" id="PS50977">
    <property type="entry name" value="HTH_TETR_2"/>
    <property type="match status" value="1"/>
</dbReference>
<keyword evidence="2 4" id="KW-0238">DNA-binding</keyword>
<dbReference type="InterPro" id="IPR004111">
    <property type="entry name" value="Repressor_TetR_C"/>
</dbReference>
<evidence type="ECO:0000256" key="4">
    <source>
        <dbReference type="PROSITE-ProRule" id="PRU00335"/>
    </source>
</evidence>
<dbReference type="PRINTS" id="PR00455">
    <property type="entry name" value="HTHTETR"/>
</dbReference>
<dbReference type="Gene3D" id="1.10.10.60">
    <property type="entry name" value="Homeodomain-like"/>
    <property type="match status" value="1"/>
</dbReference>
<organism evidence="7 8">
    <name type="scientific">Humibacter ginsenosidimutans</name>
    <dbReference type="NCBI Taxonomy" id="2599293"/>
    <lineage>
        <taxon>Bacteria</taxon>
        <taxon>Bacillati</taxon>
        <taxon>Actinomycetota</taxon>
        <taxon>Actinomycetes</taxon>
        <taxon>Micrococcales</taxon>
        <taxon>Microbacteriaceae</taxon>
        <taxon>Humibacter</taxon>
    </lineage>
</organism>
<dbReference type="InterPro" id="IPR009057">
    <property type="entry name" value="Homeodomain-like_sf"/>
</dbReference>
<evidence type="ECO:0000313" key="7">
    <source>
        <dbReference type="EMBL" id="QDZ16541.1"/>
    </source>
</evidence>
<dbReference type="InterPro" id="IPR050109">
    <property type="entry name" value="HTH-type_TetR-like_transc_reg"/>
</dbReference>
<evidence type="ECO:0000313" key="8">
    <source>
        <dbReference type="Proteomes" id="UP000320216"/>
    </source>
</evidence>
<dbReference type="GO" id="GO:0045892">
    <property type="term" value="P:negative regulation of DNA-templated transcription"/>
    <property type="evidence" value="ECO:0007669"/>
    <property type="project" value="InterPro"/>
</dbReference>
<dbReference type="InterPro" id="IPR036271">
    <property type="entry name" value="Tet_transcr_reg_TetR-rel_C_sf"/>
</dbReference>
<feature type="compositionally biased region" description="Basic and acidic residues" evidence="5">
    <location>
        <begin position="257"/>
        <end position="312"/>
    </location>
</feature>
<evidence type="ECO:0000256" key="3">
    <source>
        <dbReference type="ARBA" id="ARBA00023163"/>
    </source>
</evidence>
<dbReference type="SUPFAM" id="SSF48498">
    <property type="entry name" value="Tetracyclin repressor-like, C-terminal domain"/>
    <property type="match status" value="1"/>
</dbReference>
<sequence>MSDTEASPEPALPHAVALSWGVAERPQRGPKRELSIERIVDAAIEIADAEGLGAVSMAKVASALGFTTMSLYRYVTSKDDLLLLMQDAIAGIELPEPPDDDWRAGLKQWTLGNVEALKRHPWYSQLPITSVPMTPNTMRLIDTALRALRPAPLTDNEKMACVLLVASYARAVGGVQGSIAESGASPEEVSGSAYASVLASLITADRFPDLAPVVTSGAYTSDDYDDFAFGLERMLDGIQRYIDEGGSSAAPTSSDDTEARDSALYSSDKRVKEAAKARREAEKALRDARKRERDALKTARERAENAKAKAAR</sequence>
<dbReference type="SUPFAM" id="SSF46689">
    <property type="entry name" value="Homeodomain-like"/>
    <property type="match status" value="1"/>
</dbReference>
<feature type="domain" description="HTH tetR-type" evidence="6">
    <location>
        <begin position="33"/>
        <end position="93"/>
    </location>
</feature>
<dbReference type="KEGG" id="huw:FPZ11_18920"/>
<feature type="region of interest" description="Disordered" evidence="5">
    <location>
        <begin position="245"/>
        <end position="312"/>
    </location>
</feature>
<protein>
    <submittedName>
        <fullName evidence="7">TetR family transcriptional regulator</fullName>
    </submittedName>
</protein>
<dbReference type="EMBL" id="CP042305">
    <property type="protein sequence ID" value="QDZ16541.1"/>
    <property type="molecule type" value="Genomic_DNA"/>
</dbReference>
<dbReference type="Pfam" id="PF02909">
    <property type="entry name" value="TetR_C_1"/>
    <property type="match status" value="1"/>
</dbReference>
<evidence type="ECO:0000256" key="2">
    <source>
        <dbReference type="ARBA" id="ARBA00023125"/>
    </source>
</evidence>
<dbReference type="InterPro" id="IPR001647">
    <property type="entry name" value="HTH_TetR"/>
</dbReference>
<reference evidence="7 8" key="1">
    <citation type="submission" date="2019-07" db="EMBL/GenBank/DDBJ databases">
        <title>Full genome sequence of Humibacter sp. WJ7-1.</title>
        <authorList>
            <person name="Im W.-T."/>
        </authorList>
    </citation>
    <scope>NUCLEOTIDE SEQUENCE [LARGE SCALE GENOMIC DNA]</scope>
    <source>
        <strain evidence="7 8">WJ7-1</strain>
    </source>
</reference>
<evidence type="ECO:0000259" key="6">
    <source>
        <dbReference type="PROSITE" id="PS50977"/>
    </source>
</evidence>
<evidence type="ECO:0000256" key="1">
    <source>
        <dbReference type="ARBA" id="ARBA00023015"/>
    </source>
</evidence>
<dbReference type="AlphaFoldDB" id="A0A5B8M8P1"/>
<name>A0A5B8M8P1_9MICO</name>
<dbReference type="Proteomes" id="UP000320216">
    <property type="component" value="Chromosome"/>
</dbReference>
<dbReference type="GO" id="GO:0003700">
    <property type="term" value="F:DNA-binding transcription factor activity"/>
    <property type="evidence" value="ECO:0007669"/>
    <property type="project" value="TreeGrafter"/>
</dbReference>
<keyword evidence="1" id="KW-0805">Transcription regulation</keyword>
<dbReference type="Gene3D" id="1.10.357.10">
    <property type="entry name" value="Tetracycline Repressor, domain 2"/>
    <property type="match status" value="1"/>
</dbReference>
<feature type="DNA-binding region" description="H-T-H motif" evidence="4">
    <location>
        <begin position="56"/>
        <end position="75"/>
    </location>
</feature>
<dbReference type="PANTHER" id="PTHR30055:SF151">
    <property type="entry name" value="TRANSCRIPTIONAL REGULATORY PROTEIN"/>
    <property type="match status" value="1"/>
</dbReference>
<keyword evidence="8" id="KW-1185">Reference proteome</keyword>
<proteinExistence type="predicted"/>
<dbReference type="RefSeq" id="WP_146322545.1">
    <property type="nucleotide sequence ID" value="NZ_CP042305.1"/>
</dbReference>
<dbReference type="PANTHER" id="PTHR30055">
    <property type="entry name" value="HTH-TYPE TRANSCRIPTIONAL REGULATOR RUTR"/>
    <property type="match status" value="1"/>
</dbReference>
<keyword evidence="3" id="KW-0804">Transcription</keyword>
<dbReference type="Pfam" id="PF00440">
    <property type="entry name" value="TetR_N"/>
    <property type="match status" value="1"/>
</dbReference>
<evidence type="ECO:0000256" key="5">
    <source>
        <dbReference type="SAM" id="MobiDB-lite"/>
    </source>
</evidence>